<evidence type="ECO:0000256" key="14">
    <source>
        <dbReference type="SAM" id="Coils"/>
    </source>
</evidence>
<dbReference type="Proteomes" id="UP000252415">
    <property type="component" value="Unassembled WGS sequence"/>
</dbReference>
<organism evidence="18 19">
    <name type="scientific">Paenibacillus prosopidis</name>
    <dbReference type="NCBI Taxonomy" id="630520"/>
    <lineage>
        <taxon>Bacteria</taxon>
        <taxon>Bacillati</taxon>
        <taxon>Bacillota</taxon>
        <taxon>Bacilli</taxon>
        <taxon>Bacillales</taxon>
        <taxon>Paenibacillaceae</taxon>
        <taxon>Paenibacillus</taxon>
    </lineage>
</organism>
<dbReference type="GO" id="GO:0005886">
    <property type="term" value="C:plasma membrane"/>
    <property type="evidence" value="ECO:0007669"/>
    <property type="project" value="UniProtKB-SubCell"/>
</dbReference>
<evidence type="ECO:0000256" key="11">
    <source>
        <dbReference type="ARBA" id="ARBA00022989"/>
    </source>
</evidence>
<dbReference type="InterPro" id="IPR033479">
    <property type="entry name" value="dCache_1"/>
</dbReference>
<keyword evidence="9" id="KW-0418">Kinase</keyword>
<keyword evidence="11 15" id="KW-1133">Transmembrane helix</keyword>
<dbReference type="InterPro" id="IPR003661">
    <property type="entry name" value="HisK_dim/P_dom"/>
</dbReference>
<dbReference type="Gene3D" id="3.30.450.20">
    <property type="entry name" value="PAS domain"/>
    <property type="match status" value="1"/>
</dbReference>
<dbReference type="FunFam" id="3.30.565.10:FF:000006">
    <property type="entry name" value="Sensor histidine kinase WalK"/>
    <property type="match status" value="1"/>
</dbReference>
<evidence type="ECO:0000313" key="19">
    <source>
        <dbReference type="Proteomes" id="UP000252415"/>
    </source>
</evidence>
<evidence type="ECO:0000256" key="10">
    <source>
        <dbReference type="ARBA" id="ARBA00022840"/>
    </source>
</evidence>
<keyword evidence="4" id="KW-1003">Cell membrane</keyword>
<evidence type="ECO:0000256" key="3">
    <source>
        <dbReference type="ARBA" id="ARBA00012438"/>
    </source>
</evidence>
<dbReference type="InterPro" id="IPR004358">
    <property type="entry name" value="Sig_transdc_His_kin-like_C"/>
</dbReference>
<evidence type="ECO:0000256" key="13">
    <source>
        <dbReference type="ARBA" id="ARBA00023136"/>
    </source>
</evidence>
<evidence type="ECO:0000256" key="12">
    <source>
        <dbReference type="ARBA" id="ARBA00023012"/>
    </source>
</evidence>
<evidence type="ECO:0000256" key="4">
    <source>
        <dbReference type="ARBA" id="ARBA00022475"/>
    </source>
</evidence>
<comment type="catalytic activity">
    <reaction evidence="1">
        <text>ATP + protein L-histidine = ADP + protein N-phospho-L-histidine.</text>
        <dbReference type="EC" id="2.7.13.3"/>
    </reaction>
</comment>
<reference evidence="18 19" key="1">
    <citation type="submission" date="2018-07" db="EMBL/GenBank/DDBJ databases">
        <title>Genomic Encyclopedia of Type Strains, Phase III (KMG-III): the genomes of soil and plant-associated and newly described type strains.</title>
        <authorList>
            <person name="Whitman W."/>
        </authorList>
    </citation>
    <scope>NUCLEOTIDE SEQUENCE [LARGE SCALE GENOMIC DNA]</scope>
    <source>
        <strain evidence="18 19">CECT 7506</strain>
    </source>
</reference>
<dbReference type="Gene3D" id="6.10.340.10">
    <property type="match status" value="1"/>
</dbReference>
<accession>A0A368W3I2</accession>
<keyword evidence="5" id="KW-0597">Phosphoprotein</keyword>
<dbReference type="InterPro" id="IPR005467">
    <property type="entry name" value="His_kinase_dom"/>
</dbReference>
<dbReference type="EMBL" id="QPJD01000004">
    <property type="protein sequence ID" value="RCW49479.1"/>
    <property type="molecule type" value="Genomic_DNA"/>
</dbReference>
<evidence type="ECO:0000256" key="8">
    <source>
        <dbReference type="ARBA" id="ARBA00022741"/>
    </source>
</evidence>
<dbReference type="SMART" id="SM00388">
    <property type="entry name" value="HisKA"/>
    <property type="match status" value="1"/>
</dbReference>
<feature type="transmembrane region" description="Helical" evidence="15">
    <location>
        <begin position="283"/>
        <end position="308"/>
    </location>
</feature>
<dbReference type="InterPro" id="IPR052162">
    <property type="entry name" value="Sensor_kinase/Photoreceptor"/>
</dbReference>
<name>A0A368W3I2_9BACL</name>
<evidence type="ECO:0000259" key="16">
    <source>
        <dbReference type="PROSITE" id="PS50109"/>
    </source>
</evidence>
<keyword evidence="13 15" id="KW-0472">Membrane</keyword>
<dbReference type="PANTHER" id="PTHR43304">
    <property type="entry name" value="PHYTOCHROME-LIKE PROTEIN CPH1"/>
    <property type="match status" value="1"/>
</dbReference>
<sequence>MNLLLRVFRLQSLKARLRFLGIALVLMVGLSTISSYSFLQYRQTENNQINSMRKDGAIQQTAIDNWVATRASEIRNLANMQSTIELNIDEIENNLIFFASHQQEFEAVSFANKEGIVEFSTMNQIGAYFTERTYWEEAAKGREYISDVLMGKVTNQPTILFSAPVMNKNKQFLGVIYGTVSLKTIDQFMEQFQSGDSGESYLIDRNGYLITESRFAGNWKILEYKLNSDILERAKQGVQSASTYENYRGKQVFGTYQLVNNGKWIAVNEIERNEVYRTFNQQLIVMIIIIGIVLIFGIIVTLRISYLIEHPVQHLLKGVQRLRKGDYQYKIDYSGMKSAPVELLQLCEAFNQMSQNIQDNELELKRQKEELASSNAELEQFAYVASHDLQEPLRMVASYVQLLAKRYQGKLDQDADDFIHYAVDGSQRMQNLINDLLIFSRVGTKGKELKSVDFEVVLHHVMANLQHAIQESDARVTHDPLPTLMADSTQMVQLLQNLIGNAIKFRDANRAPIIHIGIKQQDRDWLFSVQDNGIGFDPRYRDRIFLIFQRLHNKTKYEGTGIGLSICKKIVERHGGKIWVESEAGHSTTFYFTLPDRGEHIT</sequence>
<keyword evidence="14" id="KW-0175">Coiled coil</keyword>
<feature type="coiled-coil region" evidence="14">
    <location>
        <begin position="350"/>
        <end position="377"/>
    </location>
</feature>
<evidence type="ECO:0000259" key="17">
    <source>
        <dbReference type="PROSITE" id="PS50885"/>
    </source>
</evidence>
<dbReference type="SMART" id="SM00304">
    <property type="entry name" value="HAMP"/>
    <property type="match status" value="1"/>
</dbReference>
<dbReference type="SUPFAM" id="SSF55874">
    <property type="entry name" value="ATPase domain of HSP90 chaperone/DNA topoisomerase II/histidine kinase"/>
    <property type="match status" value="1"/>
</dbReference>
<dbReference type="Pfam" id="PF02518">
    <property type="entry name" value="HATPase_c"/>
    <property type="match status" value="1"/>
</dbReference>
<dbReference type="GO" id="GO:0005524">
    <property type="term" value="F:ATP binding"/>
    <property type="evidence" value="ECO:0007669"/>
    <property type="project" value="UniProtKB-KW"/>
</dbReference>
<dbReference type="GO" id="GO:0000155">
    <property type="term" value="F:phosphorelay sensor kinase activity"/>
    <property type="evidence" value="ECO:0007669"/>
    <property type="project" value="InterPro"/>
</dbReference>
<evidence type="ECO:0000256" key="7">
    <source>
        <dbReference type="ARBA" id="ARBA00022692"/>
    </source>
</evidence>
<dbReference type="CDD" id="cd06225">
    <property type="entry name" value="HAMP"/>
    <property type="match status" value="1"/>
</dbReference>
<dbReference type="AlphaFoldDB" id="A0A368W3I2"/>
<evidence type="ECO:0000256" key="15">
    <source>
        <dbReference type="SAM" id="Phobius"/>
    </source>
</evidence>
<feature type="domain" description="HAMP" evidence="17">
    <location>
        <begin position="306"/>
        <end position="362"/>
    </location>
</feature>
<dbReference type="InterPro" id="IPR036097">
    <property type="entry name" value="HisK_dim/P_sf"/>
</dbReference>
<evidence type="ECO:0000256" key="5">
    <source>
        <dbReference type="ARBA" id="ARBA00022553"/>
    </source>
</evidence>
<dbReference type="PANTHER" id="PTHR43304:SF1">
    <property type="entry name" value="PAC DOMAIN-CONTAINING PROTEIN"/>
    <property type="match status" value="1"/>
</dbReference>
<dbReference type="Pfam" id="PF00512">
    <property type="entry name" value="HisKA"/>
    <property type="match status" value="1"/>
</dbReference>
<keyword evidence="6" id="KW-0808">Transferase</keyword>
<evidence type="ECO:0000256" key="2">
    <source>
        <dbReference type="ARBA" id="ARBA00004651"/>
    </source>
</evidence>
<keyword evidence="8" id="KW-0547">Nucleotide-binding</keyword>
<dbReference type="PROSITE" id="PS50885">
    <property type="entry name" value="HAMP"/>
    <property type="match status" value="1"/>
</dbReference>
<dbReference type="EC" id="2.7.13.3" evidence="3"/>
<proteinExistence type="predicted"/>
<protein>
    <recommendedName>
        <fullName evidence="3">histidine kinase</fullName>
        <ecNumber evidence="3">2.7.13.3</ecNumber>
    </recommendedName>
</protein>
<dbReference type="CDD" id="cd18774">
    <property type="entry name" value="PDC2_HK_sensor"/>
    <property type="match status" value="1"/>
</dbReference>
<dbReference type="RefSeq" id="WP_114379395.1">
    <property type="nucleotide sequence ID" value="NZ_QPJD01000004.1"/>
</dbReference>
<dbReference type="SUPFAM" id="SSF103190">
    <property type="entry name" value="Sensory domain-like"/>
    <property type="match status" value="1"/>
</dbReference>
<dbReference type="PRINTS" id="PR00344">
    <property type="entry name" value="BCTRLSENSOR"/>
</dbReference>
<dbReference type="InterPro" id="IPR036890">
    <property type="entry name" value="HATPase_C_sf"/>
</dbReference>
<keyword evidence="7 15" id="KW-0812">Transmembrane</keyword>
<evidence type="ECO:0000256" key="9">
    <source>
        <dbReference type="ARBA" id="ARBA00022777"/>
    </source>
</evidence>
<gene>
    <name evidence="18" type="ORF">DFP97_104137</name>
</gene>
<dbReference type="OrthoDB" id="9759607at2"/>
<dbReference type="Gene3D" id="1.10.287.130">
    <property type="match status" value="1"/>
</dbReference>
<evidence type="ECO:0000256" key="1">
    <source>
        <dbReference type="ARBA" id="ARBA00000085"/>
    </source>
</evidence>
<dbReference type="InterPro" id="IPR029151">
    <property type="entry name" value="Sensor-like_sf"/>
</dbReference>
<dbReference type="PROSITE" id="PS50109">
    <property type="entry name" value="HIS_KIN"/>
    <property type="match status" value="1"/>
</dbReference>
<dbReference type="SMART" id="SM00387">
    <property type="entry name" value="HATPase_c"/>
    <property type="match status" value="1"/>
</dbReference>
<dbReference type="SUPFAM" id="SSF47384">
    <property type="entry name" value="Homodimeric domain of signal transducing histidine kinase"/>
    <property type="match status" value="1"/>
</dbReference>
<dbReference type="CDD" id="cd00082">
    <property type="entry name" value="HisKA"/>
    <property type="match status" value="1"/>
</dbReference>
<keyword evidence="12" id="KW-0902">Two-component regulatory system</keyword>
<dbReference type="InterPro" id="IPR003660">
    <property type="entry name" value="HAMP_dom"/>
</dbReference>
<evidence type="ECO:0000313" key="18">
    <source>
        <dbReference type="EMBL" id="RCW49479.1"/>
    </source>
</evidence>
<keyword evidence="10" id="KW-0067">ATP-binding</keyword>
<dbReference type="Pfam" id="PF02743">
    <property type="entry name" value="dCache_1"/>
    <property type="match status" value="1"/>
</dbReference>
<keyword evidence="19" id="KW-1185">Reference proteome</keyword>
<comment type="subcellular location">
    <subcellularLocation>
        <location evidence="2">Cell membrane</location>
        <topology evidence="2">Multi-pass membrane protein</topology>
    </subcellularLocation>
</comment>
<dbReference type="Gene3D" id="3.30.565.10">
    <property type="entry name" value="Histidine kinase-like ATPase, C-terminal domain"/>
    <property type="match status" value="1"/>
</dbReference>
<dbReference type="CDD" id="cd12914">
    <property type="entry name" value="PDC1_DGC_like"/>
    <property type="match status" value="1"/>
</dbReference>
<comment type="caution">
    <text evidence="18">The sequence shown here is derived from an EMBL/GenBank/DDBJ whole genome shotgun (WGS) entry which is preliminary data.</text>
</comment>
<evidence type="ECO:0000256" key="6">
    <source>
        <dbReference type="ARBA" id="ARBA00022679"/>
    </source>
</evidence>
<feature type="domain" description="Histidine kinase" evidence="16">
    <location>
        <begin position="384"/>
        <end position="598"/>
    </location>
</feature>
<dbReference type="InterPro" id="IPR003594">
    <property type="entry name" value="HATPase_dom"/>
</dbReference>